<keyword evidence="1" id="KW-0001">2Fe-2S</keyword>
<protein>
    <submittedName>
        <fullName evidence="8">Ferredoxin subunit of nitrite reductase or a ring-hydroxylating dioxygenase</fullName>
    </submittedName>
</protein>
<comment type="cofactor">
    <cofactor evidence="5">
        <name>[2Fe-2S] cluster</name>
        <dbReference type="ChEBI" id="CHEBI:190135"/>
    </cofactor>
</comment>
<dbReference type="GO" id="GO:0046872">
    <property type="term" value="F:metal ion binding"/>
    <property type="evidence" value="ECO:0007669"/>
    <property type="project" value="UniProtKB-KW"/>
</dbReference>
<name>A0A8G2EZW2_9PROT</name>
<comment type="caution">
    <text evidence="8">The sequence shown here is derived from an EMBL/GenBank/DDBJ whole genome shotgun (WGS) entry which is preliminary data.</text>
</comment>
<dbReference type="Pfam" id="PF00355">
    <property type="entry name" value="Rieske"/>
    <property type="match status" value="1"/>
</dbReference>
<dbReference type="GO" id="GO:0051213">
    <property type="term" value="F:dioxygenase activity"/>
    <property type="evidence" value="ECO:0007669"/>
    <property type="project" value="UniProtKB-KW"/>
</dbReference>
<dbReference type="InterPro" id="IPR017941">
    <property type="entry name" value="Rieske_2Fe-2S"/>
</dbReference>
<evidence type="ECO:0000256" key="3">
    <source>
        <dbReference type="ARBA" id="ARBA00023004"/>
    </source>
</evidence>
<keyword evidence="8" id="KW-0223">Dioxygenase</keyword>
<dbReference type="EMBL" id="FNBW01000012">
    <property type="protein sequence ID" value="SDG21796.1"/>
    <property type="molecule type" value="Genomic_DNA"/>
</dbReference>
<accession>A0A8G2EZW2</accession>
<gene>
    <name evidence="8" type="ORF">SAMN05660686_03714</name>
</gene>
<dbReference type="PANTHER" id="PTHR21496">
    <property type="entry name" value="FERREDOXIN-RELATED"/>
    <property type="match status" value="1"/>
</dbReference>
<keyword evidence="3" id="KW-0408">Iron</keyword>
<keyword evidence="8" id="KW-0560">Oxidoreductase</keyword>
<dbReference type="PANTHER" id="PTHR21496:SF0">
    <property type="entry name" value="RIESKE DOMAIN-CONTAINING PROTEIN"/>
    <property type="match status" value="1"/>
</dbReference>
<dbReference type="GO" id="GO:0051537">
    <property type="term" value="F:2 iron, 2 sulfur cluster binding"/>
    <property type="evidence" value="ECO:0007669"/>
    <property type="project" value="UniProtKB-KW"/>
</dbReference>
<evidence type="ECO:0000256" key="4">
    <source>
        <dbReference type="ARBA" id="ARBA00023014"/>
    </source>
</evidence>
<evidence type="ECO:0000313" key="8">
    <source>
        <dbReference type="EMBL" id="SDG21796.1"/>
    </source>
</evidence>
<evidence type="ECO:0000256" key="2">
    <source>
        <dbReference type="ARBA" id="ARBA00022723"/>
    </source>
</evidence>
<dbReference type="SUPFAM" id="SSF50022">
    <property type="entry name" value="ISP domain"/>
    <property type="match status" value="1"/>
</dbReference>
<dbReference type="OrthoDB" id="9800776at2"/>
<evidence type="ECO:0000256" key="5">
    <source>
        <dbReference type="ARBA" id="ARBA00034078"/>
    </source>
</evidence>
<organism evidence="8 9">
    <name type="scientific">Thalassobaculum litoreum DSM 18839</name>
    <dbReference type="NCBI Taxonomy" id="1123362"/>
    <lineage>
        <taxon>Bacteria</taxon>
        <taxon>Pseudomonadati</taxon>
        <taxon>Pseudomonadota</taxon>
        <taxon>Alphaproteobacteria</taxon>
        <taxon>Rhodospirillales</taxon>
        <taxon>Thalassobaculaceae</taxon>
        <taxon>Thalassobaculum</taxon>
    </lineage>
</organism>
<evidence type="ECO:0000256" key="1">
    <source>
        <dbReference type="ARBA" id="ARBA00022714"/>
    </source>
</evidence>
<comment type="similarity">
    <text evidence="6">Belongs to the bacterial ring-hydroxylating dioxygenase ferredoxin component family.</text>
</comment>
<dbReference type="Proteomes" id="UP000198615">
    <property type="component" value="Unassembled WGS sequence"/>
</dbReference>
<proteinExistence type="inferred from homology"/>
<sequence length="561" mass="61492">MSVAFDDRPTETAPAPIWVEALPLADLQRKGRALVKREGRQIALFDTAGGVRAIANRCPHQGYPLSEGTLSEGTLSESTLSESTGDAPCTLTCNWHNWKFDLATGAVIGGGEAVRVFPSEIRDGTVWIDIADPPASQRISRALAGLRDGFRDPSDDRIARDLARIEAAGVDPRLGVRAAIRWTHDRFQWGMTHAHAALADWLALADEQDDPVDRLVCVTEIVAHLVDDSLREDSYPYADGAEAWDEEAFVAAVEAEDEGRAIRLARGGLAAGGWSRIDRGLCRAALAHYQDFGHSVIYVEKTREAVQRLDGANDMPEHADGGSVAEPLALLLVRALIYGRREDLIPEFKAYRPARDGWTGRGRSPVKPADLCRVSVAKALERVSAGSADPQRCYDAVMAAAAWQLLHADPVYATRAEQPISRNVGRLDFSHAITFANAGRRIMARHPALAPDVLLQTACFLGRNAGYVDPAYPVERWRVTAPRAFVEDCARAVIDHGNPEFIVSAHLVKMTCAVREEIEAAPHASWVPDLAAALNRFLNEPFKRKLTRRVAYQARETVKSE</sequence>
<reference evidence="8 9" key="1">
    <citation type="submission" date="2016-10" db="EMBL/GenBank/DDBJ databases">
        <authorList>
            <person name="Varghese N."/>
            <person name="Submissions S."/>
        </authorList>
    </citation>
    <scope>NUCLEOTIDE SEQUENCE [LARGE SCALE GENOMIC DNA]</scope>
    <source>
        <strain evidence="8 9">DSM 18839</strain>
    </source>
</reference>
<dbReference type="Gene3D" id="2.102.10.10">
    <property type="entry name" value="Rieske [2Fe-2S] iron-sulphur domain"/>
    <property type="match status" value="1"/>
</dbReference>
<dbReference type="InterPro" id="IPR036922">
    <property type="entry name" value="Rieske_2Fe-2S_sf"/>
</dbReference>
<evidence type="ECO:0000313" key="9">
    <source>
        <dbReference type="Proteomes" id="UP000198615"/>
    </source>
</evidence>
<keyword evidence="4" id="KW-0411">Iron-sulfur</keyword>
<dbReference type="PROSITE" id="PS51296">
    <property type="entry name" value="RIESKE"/>
    <property type="match status" value="1"/>
</dbReference>
<dbReference type="AlphaFoldDB" id="A0A8G2EZW2"/>
<dbReference type="RefSeq" id="WP_093152664.1">
    <property type="nucleotide sequence ID" value="NZ_FNBW01000012.1"/>
</dbReference>
<keyword evidence="9" id="KW-1185">Reference proteome</keyword>
<feature type="domain" description="Rieske" evidence="7">
    <location>
        <begin position="19"/>
        <end position="128"/>
    </location>
</feature>
<evidence type="ECO:0000259" key="7">
    <source>
        <dbReference type="PROSITE" id="PS51296"/>
    </source>
</evidence>
<evidence type="ECO:0000256" key="6">
    <source>
        <dbReference type="ARBA" id="ARBA00038001"/>
    </source>
</evidence>
<keyword evidence="2" id="KW-0479">Metal-binding</keyword>